<dbReference type="PANTHER" id="PTHR34815">
    <property type="entry name" value="LYSINE ACETYLTRANSFERASE"/>
    <property type="match status" value="1"/>
</dbReference>
<dbReference type="SUPFAM" id="SSF55729">
    <property type="entry name" value="Acyl-CoA N-acyltransferases (Nat)"/>
    <property type="match status" value="1"/>
</dbReference>
<name>A0A8H6JS46_9PEZI</name>
<comment type="caution">
    <text evidence="2">The sequence shown here is derived from an EMBL/GenBank/DDBJ whole genome shotgun (WGS) entry which is preliminary data.</text>
</comment>
<dbReference type="Proteomes" id="UP000652219">
    <property type="component" value="Unassembled WGS sequence"/>
</dbReference>
<feature type="domain" description="LYC1 C-terminal" evidence="1">
    <location>
        <begin position="173"/>
        <end position="357"/>
    </location>
</feature>
<gene>
    <name evidence="2" type="ORF">CSOJ01_01975</name>
</gene>
<evidence type="ECO:0000259" key="1">
    <source>
        <dbReference type="Pfam" id="PF22998"/>
    </source>
</evidence>
<keyword evidence="3" id="KW-1185">Reference proteome</keyword>
<dbReference type="InterPro" id="IPR016181">
    <property type="entry name" value="Acyl_CoA_acyltransferase"/>
</dbReference>
<reference evidence="2 3" key="1">
    <citation type="journal article" date="2020" name="Phytopathology">
        <title>Genome Sequence Resources of Colletotrichum truncatum, C. plurivorum, C. musicola, and C. sojae: Four Species Pathogenic to Soybean (Glycine max).</title>
        <authorList>
            <person name="Rogerio F."/>
            <person name="Boufleur T.R."/>
            <person name="Ciampi-Guillardi M."/>
            <person name="Sukno S.A."/>
            <person name="Thon M.R."/>
            <person name="Massola Junior N.S."/>
            <person name="Baroncelli R."/>
        </authorList>
    </citation>
    <scope>NUCLEOTIDE SEQUENCE [LARGE SCALE GENOMIC DNA]</scope>
    <source>
        <strain evidence="2 3">LFN0009</strain>
    </source>
</reference>
<organism evidence="2 3">
    <name type="scientific">Colletotrichum sojae</name>
    <dbReference type="NCBI Taxonomy" id="2175907"/>
    <lineage>
        <taxon>Eukaryota</taxon>
        <taxon>Fungi</taxon>
        <taxon>Dikarya</taxon>
        <taxon>Ascomycota</taxon>
        <taxon>Pezizomycotina</taxon>
        <taxon>Sordariomycetes</taxon>
        <taxon>Hypocreomycetidae</taxon>
        <taxon>Glomerellales</taxon>
        <taxon>Glomerellaceae</taxon>
        <taxon>Colletotrichum</taxon>
        <taxon>Colletotrichum orchidearum species complex</taxon>
    </lineage>
</organism>
<dbReference type="EMBL" id="WIGN01000016">
    <property type="protein sequence ID" value="KAF6818334.1"/>
    <property type="molecule type" value="Genomic_DNA"/>
</dbReference>
<evidence type="ECO:0000313" key="2">
    <source>
        <dbReference type="EMBL" id="KAF6818334.1"/>
    </source>
</evidence>
<dbReference type="InterPro" id="IPR053013">
    <property type="entry name" value="LAT"/>
</dbReference>
<accession>A0A8H6JS46</accession>
<sequence length="357" mass="39134">MADIATTQNPSDVQNLTFAAATPSQREAAWRLNGVSWAPPLSVDAYVARETALSATRLSAGCRYYVLFDPADPERIITSCEATAKILLVRSPEGGAVREETAHAIASVYTNPAHRGRGMAALLLARLKEAMDRDSRASVLYSDIGTAYYARLGWAVYPSLQVSLIPDDASALSKALPEGVRYLAADEVPALCERDEALLRKKLESLPDDGRPHVAFAPSAAQVLWHFTRDGFMAKELTGREVERRGAVTADGRAWVYWDHDLREKKLKLLRVAGDPEADVTALLHAAVLEAADWGLAKVLVWNPDEGVAASAKRVSDRTDGAVRVIFDERLDGSIPSLRWTGEGEPVWEDNEYYAWC</sequence>
<dbReference type="Pfam" id="PF22998">
    <property type="entry name" value="GNAT_LYC1-like"/>
    <property type="match status" value="1"/>
</dbReference>
<dbReference type="Pfam" id="PF13527">
    <property type="entry name" value="Acetyltransf_9"/>
    <property type="match status" value="1"/>
</dbReference>
<proteinExistence type="predicted"/>
<dbReference type="AlphaFoldDB" id="A0A8H6JS46"/>
<dbReference type="InterPro" id="IPR055100">
    <property type="entry name" value="GNAT_LYC1-like"/>
</dbReference>
<protein>
    <submittedName>
        <fullName evidence="2">GNAT family</fullName>
    </submittedName>
</protein>
<dbReference type="Gene3D" id="3.40.630.30">
    <property type="match status" value="1"/>
</dbReference>
<evidence type="ECO:0000313" key="3">
    <source>
        <dbReference type="Proteomes" id="UP000652219"/>
    </source>
</evidence>
<dbReference type="PANTHER" id="PTHR34815:SF4">
    <property type="entry name" value="N-ACETYLTRANSFERASE DOMAIN-CONTAINING PROTEIN"/>
    <property type="match status" value="1"/>
</dbReference>